<evidence type="ECO:0000313" key="2">
    <source>
        <dbReference type="Proteomes" id="UP001157502"/>
    </source>
</evidence>
<reference evidence="1" key="1">
    <citation type="submission" date="2021-05" db="EMBL/GenBank/DDBJ databases">
        <authorList>
            <person name="Pan Q."/>
            <person name="Jouanno E."/>
            <person name="Zahm M."/>
            <person name="Klopp C."/>
            <person name="Cabau C."/>
            <person name="Louis A."/>
            <person name="Berthelot C."/>
            <person name="Parey E."/>
            <person name="Roest Crollius H."/>
            <person name="Montfort J."/>
            <person name="Robinson-Rechavi M."/>
            <person name="Bouchez O."/>
            <person name="Lampietro C."/>
            <person name="Lopez Roques C."/>
            <person name="Donnadieu C."/>
            <person name="Postlethwait J."/>
            <person name="Bobe J."/>
            <person name="Dillon D."/>
            <person name="Chandos A."/>
            <person name="von Hippel F."/>
            <person name="Guiguen Y."/>
        </authorList>
    </citation>
    <scope>NUCLEOTIDE SEQUENCE</scope>
    <source>
        <strain evidence="1">YG-Jan2019</strain>
    </source>
</reference>
<keyword evidence="2" id="KW-1185">Reference proteome</keyword>
<sequence>MGDKSRQVGHPRRGVNGFYNAISLEALELLRNAVPQSQGNPPKGKAKAEKEVKAHKCEAAHGCRGVTNWECRGEEGHSGHPCKRGTWKRTLGGGLWCALAPPGHVTVQSSQLEQTGTI</sequence>
<name>A0ACC2HF42_DALPE</name>
<protein>
    <submittedName>
        <fullName evidence="1">Uncharacterized protein</fullName>
    </submittedName>
</protein>
<accession>A0ACC2HF42</accession>
<comment type="caution">
    <text evidence="1">The sequence shown here is derived from an EMBL/GenBank/DDBJ whole genome shotgun (WGS) entry which is preliminary data.</text>
</comment>
<dbReference type="Proteomes" id="UP001157502">
    <property type="component" value="Chromosome 2"/>
</dbReference>
<gene>
    <name evidence="1" type="ORF">DPEC_G00017130</name>
</gene>
<proteinExistence type="predicted"/>
<dbReference type="EMBL" id="CM055729">
    <property type="protein sequence ID" value="KAJ8014582.1"/>
    <property type="molecule type" value="Genomic_DNA"/>
</dbReference>
<evidence type="ECO:0000313" key="1">
    <source>
        <dbReference type="EMBL" id="KAJ8014582.1"/>
    </source>
</evidence>
<organism evidence="1 2">
    <name type="scientific">Dallia pectoralis</name>
    <name type="common">Alaska blackfish</name>
    <dbReference type="NCBI Taxonomy" id="75939"/>
    <lineage>
        <taxon>Eukaryota</taxon>
        <taxon>Metazoa</taxon>
        <taxon>Chordata</taxon>
        <taxon>Craniata</taxon>
        <taxon>Vertebrata</taxon>
        <taxon>Euteleostomi</taxon>
        <taxon>Actinopterygii</taxon>
        <taxon>Neopterygii</taxon>
        <taxon>Teleostei</taxon>
        <taxon>Protacanthopterygii</taxon>
        <taxon>Esociformes</taxon>
        <taxon>Umbridae</taxon>
        <taxon>Dallia</taxon>
    </lineage>
</organism>